<keyword evidence="3" id="KW-1185">Reference proteome</keyword>
<gene>
    <name evidence="2" type="ORF">BEMITA_LOCUS510</name>
</gene>
<feature type="domain" description="Reverse transcriptase Ty1/copia-type" evidence="1">
    <location>
        <begin position="3"/>
        <end position="51"/>
    </location>
</feature>
<protein>
    <recommendedName>
        <fullName evidence="1">Reverse transcriptase Ty1/copia-type domain-containing protein</fullName>
    </recommendedName>
</protein>
<evidence type="ECO:0000259" key="1">
    <source>
        <dbReference type="Pfam" id="PF07727"/>
    </source>
</evidence>
<dbReference type="AlphaFoldDB" id="A0A9P0A0M6"/>
<accession>A0A9P0A0M6</accession>
<proteinExistence type="predicted"/>
<dbReference type="CDD" id="cd09272">
    <property type="entry name" value="RNase_HI_RT_Ty1"/>
    <property type="match status" value="1"/>
</dbReference>
<name>A0A9P0A0M6_BEMTA</name>
<organism evidence="2 3">
    <name type="scientific">Bemisia tabaci</name>
    <name type="common">Sweetpotato whitefly</name>
    <name type="synonym">Aleurodes tabaci</name>
    <dbReference type="NCBI Taxonomy" id="7038"/>
    <lineage>
        <taxon>Eukaryota</taxon>
        <taxon>Metazoa</taxon>
        <taxon>Ecdysozoa</taxon>
        <taxon>Arthropoda</taxon>
        <taxon>Hexapoda</taxon>
        <taxon>Insecta</taxon>
        <taxon>Pterygota</taxon>
        <taxon>Neoptera</taxon>
        <taxon>Paraneoptera</taxon>
        <taxon>Hemiptera</taxon>
        <taxon>Sternorrhyncha</taxon>
        <taxon>Aleyrodoidea</taxon>
        <taxon>Aleyrodidae</taxon>
        <taxon>Aleyrodinae</taxon>
        <taxon>Bemisia</taxon>
    </lineage>
</organism>
<dbReference type="EMBL" id="OU963862">
    <property type="protein sequence ID" value="CAH0380795.1"/>
    <property type="molecule type" value="Genomic_DNA"/>
</dbReference>
<evidence type="ECO:0000313" key="3">
    <source>
        <dbReference type="Proteomes" id="UP001152759"/>
    </source>
</evidence>
<reference evidence="2" key="1">
    <citation type="submission" date="2021-12" db="EMBL/GenBank/DDBJ databases">
        <authorList>
            <person name="King R."/>
        </authorList>
    </citation>
    <scope>NUCLEOTIDE SEQUENCE</scope>
</reference>
<dbReference type="Proteomes" id="UP001152759">
    <property type="component" value="Chromosome 1"/>
</dbReference>
<dbReference type="InterPro" id="IPR043502">
    <property type="entry name" value="DNA/RNA_pol_sf"/>
</dbReference>
<dbReference type="PANTHER" id="PTHR11439:SF467">
    <property type="entry name" value="INTEGRASE CATALYTIC DOMAIN-CONTAINING PROTEIN"/>
    <property type="match status" value="1"/>
</dbReference>
<dbReference type="InterPro" id="IPR013103">
    <property type="entry name" value="RVT_2"/>
</dbReference>
<dbReference type="GO" id="GO:0071897">
    <property type="term" value="P:DNA biosynthetic process"/>
    <property type="evidence" value="ECO:0007669"/>
    <property type="project" value="UniProtKB-ARBA"/>
</dbReference>
<dbReference type="Pfam" id="PF07727">
    <property type="entry name" value="RVT_2"/>
    <property type="match status" value="1"/>
</dbReference>
<dbReference type="PANTHER" id="PTHR11439">
    <property type="entry name" value="GAG-POL-RELATED RETROTRANSPOSON"/>
    <property type="match status" value="1"/>
</dbReference>
<sequence>MMSFKRYLMSEFSMVDLGSIRLFLGIKFERGNEEITMSQCAYIDAVLKKFNPLPSKLNFEALNSDERCDAPCQSLIGCLMYIMLSTRPDLSTAVNILSRFASKNNKELWQCLKRVLRYLKGSRALKLTYKRNNDHEHILSGFVDSDWAGDSTDRKSTTGFFFKLFGVCTVSWNTKKQKSVAASSTEAEYMALFEGVREALWLKSLLHSVNLAIQRPIPIYEDNNGCISIANNPSSHKRSKHIDIKYHFSREQVEENTIILHHLSTGDQPADLLTKPLPTPTFLKFRAEFGLQSASTE</sequence>
<evidence type="ECO:0000313" key="2">
    <source>
        <dbReference type="EMBL" id="CAH0380795.1"/>
    </source>
</evidence>
<dbReference type="SUPFAM" id="SSF56672">
    <property type="entry name" value="DNA/RNA polymerases"/>
    <property type="match status" value="1"/>
</dbReference>